<gene>
    <name evidence="2" type="ORF">C2845_PM11G19260</name>
</gene>
<comment type="caution">
    <text evidence="2">The sequence shown here is derived from an EMBL/GenBank/DDBJ whole genome shotgun (WGS) entry which is preliminary data.</text>
</comment>
<sequence length="118" mass="13653">MSGTEQAEEEPPEQETPPLELHQAGDPIDSFNILVRHGTTLTSPALPRHCTKPRRLQARRPYIYTYLRMEPVAEELTGDQDDQKTQEDFPDTRRPWKTTKNYQVHAHLQIKYLLGIAC</sequence>
<feature type="region of interest" description="Disordered" evidence="1">
    <location>
        <begin position="1"/>
        <end position="28"/>
    </location>
</feature>
<dbReference type="AlphaFoldDB" id="A0A3L6RMY0"/>
<feature type="compositionally biased region" description="Acidic residues" evidence="1">
    <location>
        <begin position="1"/>
        <end position="13"/>
    </location>
</feature>
<reference evidence="3" key="1">
    <citation type="journal article" date="2019" name="Nat. Commun.">
        <title>The genome of broomcorn millet.</title>
        <authorList>
            <person name="Zou C."/>
            <person name="Miki D."/>
            <person name="Li D."/>
            <person name="Tang Q."/>
            <person name="Xiao L."/>
            <person name="Rajput S."/>
            <person name="Deng P."/>
            <person name="Jia W."/>
            <person name="Huang R."/>
            <person name="Zhang M."/>
            <person name="Sun Y."/>
            <person name="Hu J."/>
            <person name="Fu X."/>
            <person name="Schnable P.S."/>
            <person name="Li F."/>
            <person name="Zhang H."/>
            <person name="Feng B."/>
            <person name="Zhu X."/>
            <person name="Liu R."/>
            <person name="Schnable J.C."/>
            <person name="Zhu J.-K."/>
            <person name="Zhang H."/>
        </authorList>
    </citation>
    <scope>NUCLEOTIDE SEQUENCE [LARGE SCALE GENOMIC DNA]</scope>
</reference>
<accession>A0A3L6RMY0</accession>
<evidence type="ECO:0000313" key="3">
    <source>
        <dbReference type="Proteomes" id="UP000275267"/>
    </source>
</evidence>
<evidence type="ECO:0000256" key="1">
    <source>
        <dbReference type="SAM" id="MobiDB-lite"/>
    </source>
</evidence>
<organism evidence="2 3">
    <name type="scientific">Panicum miliaceum</name>
    <name type="common">Proso millet</name>
    <name type="synonym">Broomcorn millet</name>
    <dbReference type="NCBI Taxonomy" id="4540"/>
    <lineage>
        <taxon>Eukaryota</taxon>
        <taxon>Viridiplantae</taxon>
        <taxon>Streptophyta</taxon>
        <taxon>Embryophyta</taxon>
        <taxon>Tracheophyta</taxon>
        <taxon>Spermatophyta</taxon>
        <taxon>Magnoliopsida</taxon>
        <taxon>Liliopsida</taxon>
        <taxon>Poales</taxon>
        <taxon>Poaceae</taxon>
        <taxon>PACMAD clade</taxon>
        <taxon>Panicoideae</taxon>
        <taxon>Panicodae</taxon>
        <taxon>Paniceae</taxon>
        <taxon>Panicinae</taxon>
        <taxon>Panicum</taxon>
        <taxon>Panicum sect. Panicum</taxon>
    </lineage>
</organism>
<dbReference type="Proteomes" id="UP000275267">
    <property type="component" value="Unassembled WGS sequence"/>
</dbReference>
<keyword evidence="3" id="KW-1185">Reference proteome</keyword>
<evidence type="ECO:0000313" key="2">
    <source>
        <dbReference type="EMBL" id="RLN07102.1"/>
    </source>
</evidence>
<dbReference type="EMBL" id="PQIB02000007">
    <property type="protein sequence ID" value="RLN07102.1"/>
    <property type="molecule type" value="Genomic_DNA"/>
</dbReference>
<name>A0A3L6RMY0_PANMI</name>
<feature type="region of interest" description="Disordered" evidence="1">
    <location>
        <begin position="74"/>
        <end position="95"/>
    </location>
</feature>
<proteinExistence type="predicted"/>
<protein>
    <submittedName>
        <fullName evidence="2">Uncharacterized protein</fullName>
    </submittedName>
</protein>
<feature type="compositionally biased region" description="Basic and acidic residues" evidence="1">
    <location>
        <begin position="81"/>
        <end position="94"/>
    </location>
</feature>